<dbReference type="InterPro" id="IPR009003">
    <property type="entry name" value="Peptidase_S1_PA"/>
</dbReference>
<feature type="chain" id="PRO_5047421895" evidence="3">
    <location>
        <begin position="32"/>
        <end position="528"/>
    </location>
</feature>
<dbReference type="InterPro" id="IPR050430">
    <property type="entry name" value="Peptidase_S1"/>
</dbReference>
<dbReference type="SUPFAM" id="SSF50494">
    <property type="entry name" value="Trypsin-like serine proteases"/>
    <property type="match status" value="1"/>
</dbReference>
<evidence type="ECO:0000256" key="1">
    <source>
        <dbReference type="ARBA" id="ARBA00007664"/>
    </source>
</evidence>
<dbReference type="InterPro" id="IPR001254">
    <property type="entry name" value="Trypsin_dom"/>
</dbReference>
<comment type="similarity">
    <text evidence="1">Belongs to the peptidase S1 family.</text>
</comment>
<dbReference type="EMBL" id="JBHSPB010000001">
    <property type="protein sequence ID" value="MFC5718581.1"/>
    <property type="molecule type" value="Genomic_DNA"/>
</dbReference>
<reference evidence="6" key="1">
    <citation type="journal article" date="2019" name="Int. J. Syst. Evol. Microbiol.">
        <title>The Global Catalogue of Microorganisms (GCM) 10K type strain sequencing project: providing services to taxonomists for standard genome sequencing and annotation.</title>
        <authorList>
            <consortium name="The Broad Institute Genomics Platform"/>
            <consortium name="The Broad Institute Genome Sequencing Center for Infectious Disease"/>
            <person name="Wu L."/>
            <person name="Ma J."/>
        </authorList>
    </citation>
    <scope>NUCLEOTIDE SEQUENCE [LARGE SCALE GENOMIC DNA]</scope>
    <source>
        <strain evidence="6">CGMCC 4.7304</strain>
    </source>
</reference>
<keyword evidence="3" id="KW-0732">Signal</keyword>
<dbReference type="RefSeq" id="WP_390313549.1">
    <property type="nucleotide sequence ID" value="NZ_JBHSPB010000001.1"/>
</dbReference>
<accession>A0ABW0YPV9</accession>
<evidence type="ECO:0000313" key="5">
    <source>
        <dbReference type="EMBL" id="MFC5718581.1"/>
    </source>
</evidence>
<dbReference type="InterPro" id="IPR001314">
    <property type="entry name" value="Peptidase_S1A"/>
</dbReference>
<dbReference type="PRINTS" id="PR00722">
    <property type="entry name" value="CHYMOTRYPSIN"/>
</dbReference>
<comment type="caution">
    <text evidence="5">The sequence shown here is derived from an EMBL/GenBank/DDBJ whole genome shotgun (WGS) entry which is preliminary data.</text>
</comment>
<dbReference type="Pfam" id="PF00089">
    <property type="entry name" value="Trypsin"/>
    <property type="match status" value="1"/>
</dbReference>
<dbReference type="Gene3D" id="2.40.10.10">
    <property type="entry name" value="Trypsin-like serine proteases"/>
    <property type="match status" value="1"/>
</dbReference>
<dbReference type="PANTHER" id="PTHR24276">
    <property type="entry name" value="POLYSERASE-RELATED"/>
    <property type="match status" value="1"/>
</dbReference>
<dbReference type="InterPro" id="IPR043504">
    <property type="entry name" value="Peptidase_S1_PA_chymotrypsin"/>
</dbReference>
<dbReference type="Proteomes" id="UP001596083">
    <property type="component" value="Unassembled WGS sequence"/>
</dbReference>
<name>A0ABW0YPV9_9ACTN</name>
<proteinExistence type="inferred from homology"/>
<evidence type="ECO:0000313" key="6">
    <source>
        <dbReference type="Proteomes" id="UP001596083"/>
    </source>
</evidence>
<organism evidence="5 6">
    <name type="scientific">Streptomyces gamaensis</name>
    <dbReference type="NCBI Taxonomy" id="1763542"/>
    <lineage>
        <taxon>Bacteria</taxon>
        <taxon>Bacillati</taxon>
        <taxon>Actinomycetota</taxon>
        <taxon>Actinomycetes</taxon>
        <taxon>Kitasatosporales</taxon>
        <taxon>Streptomycetaceae</taxon>
        <taxon>Streptomyces</taxon>
    </lineage>
</organism>
<feature type="domain" description="Peptidase S1" evidence="4">
    <location>
        <begin position="32"/>
        <end position="252"/>
    </location>
</feature>
<keyword evidence="6" id="KW-1185">Reference proteome</keyword>
<protein>
    <submittedName>
        <fullName evidence="5">S1 family peptidase</fullName>
    </submittedName>
</protein>
<feature type="signal peptide" evidence="3">
    <location>
        <begin position="1"/>
        <end position="31"/>
    </location>
</feature>
<dbReference type="PROSITE" id="PS50240">
    <property type="entry name" value="TRYPSIN_DOM"/>
    <property type="match status" value="1"/>
</dbReference>
<sequence length="528" mass="56052">MSAIRLRAAWLAGALASATAASLLTAAPANAVVGEKAKDGSYAFTAKLDIGGERGCSAALVEQQWVLAAASCFADTPGAKVAPGAPKLRTMATIGRTDLTRGDQGSVASVVELVPREDRDLVMAKLDRPITNVSPANLAFTRPLPGEDLWITGYGRTKDEWVPDRLHSAKFAVEAVKDTTVTLSGKSDGAAVCQGDTGGPAFRIVGGRYELVGVNSRSWQGGCLGVDDKEKRTGAVDARVDDVAGWIQAVYSRDVLGGTGRWKSVKHMASGNFTSGPLGSKRRSDLFVVWEDGSSSLFQGADHNDPKYPFSAEYKITDKGSFWKSAVAITGGRFTDSGTDGIVVRWDNGRMSLYNHFDENGPHNEKELFTQGGWQAARLITVGRYTDNPLRDDLLVLWDNGATSLFSDIGANGADRAKQLMGPNSGWQAATQISSGEITGKKTADLVIVWSDGDTTVFPGVDADGYHGRTRIKDPGSAWKFARVVTTGSFTAVGNGLNDILVRWEDGVLSCYPGVDANGLHGAVDLNA</sequence>
<keyword evidence="2" id="KW-1015">Disulfide bond</keyword>
<evidence type="ECO:0000259" key="4">
    <source>
        <dbReference type="PROSITE" id="PS50240"/>
    </source>
</evidence>
<dbReference type="PANTHER" id="PTHR24276:SF98">
    <property type="entry name" value="FI18310P1-RELATED"/>
    <property type="match status" value="1"/>
</dbReference>
<evidence type="ECO:0000256" key="3">
    <source>
        <dbReference type="SAM" id="SignalP"/>
    </source>
</evidence>
<dbReference type="SMART" id="SM00020">
    <property type="entry name" value="Tryp_SPc"/>
    <property type="match status" value="1"/>
</dbReference>
<gene>
    <name evidence="5" type="ORF">ACFP1Z_00090</name>
</gene>
<evidence type="ECO:0000256" key="2">
    <source>
        <dbReference type="ARBA" id="ARBA00023157"/>
    </source>
</evidence>